<feature type="region of interest" description="Disordered" evidence="1">
    <location>
        <begin position="576"/>
        <end position="738"/>
    </location>
</feature>
<organism evidence="2 3">
    <name type="scientific">Pseudocercospora eumusae</name>
    <dbReference type="NCBI Taxonomy" id="321146"/>
    <lineage>
        <taxon>Eukaryota</taxon>
        <taxon>Fungi</taxon>
        <taxon>Dikarya</taxon>
        <taxon>Ascomycota</taxon>
        <taxon>Pezizomycotina</taxon>
        <taxon>Dothideomycetes</taxon>
        <taxon>Dothideomycetidae</taxon>
        <taxon>Mycosphaerellales</taxon>
        <taxon>Mycosphaerellaceae</taxon>
        <taxon>Pseudocercospora</taxon>
    </lineage>
</organism>
<feature type="compositionally biased region" description="Basic residues" evidence="1">
    <location>
        <begin position="196"/>
        <end position="206"/>
    </location>
</feature>
<dbReference type="Proteomes" id="UP000070133">
    <property type="component" value="Unassembled WGS sequence"/>
</dbReference>
<evidence type="ECO:0000256" key="1">
    <source>
        <dbReference type="SAM" id="MobiDB-lite"/>
    </source>
</evidence>
<feature type="compositionally biased region" description="Basic and acidic residues" evidence="1">
    <location>
        <begin position="657"/>
        <end position="668"/>
    </location>
</feature>
<gene>
    <name evidence="2" type="ORF">AC578_11132</name>
</gene>
<feature type="compositionally biased region" description="Basic and acidic residues" evidence="1">
    <location>
        <begin position="87"/>
        <end position="107"/>
    </location>
</feature>
<feature type="compositionally biased region" description="Basic and acidic residues" evidence="1">
    <location>
        <begin position="129"/>
        <end position="140"/>
    </location>
</feature>
<dbReference type="OrthoDB" id="3649136at2759"/>
<proteinExistence type="predicted"/>
<feature type="compositionally biased region" description="Polar residues" evidence="1">
    <location>
        <begin position="690"/>
        <end position="700"/>
    </location>
</feature>
<evidence type="ECO:0000313" key="2">
    <source>
        <dbReference type="EMBL" id="KXS96590.1"/>
    </source>
</evidence>
<dbReference type="EMBL" id="LFZN01000170">
    <property type="protein sequence ID" value="KXS96590.1"/>
    <property type="molecule type" value="Genomic_DNA"/>
</dbReference>
<feature type="compositionally biased region" description="Low complexity" evidence="1">
    <location>
        <begin position="177"/>
        <end position="195"/>
    </location>
</feature>
<feature type="compositionally biased region" description="Polar residues" evidence="1">
    <location>
        <begin position="582"/>
        <end position="611"/>
    </location>
</feature>
<reference evidence="2 3" key="1">
    <citation type="submission" date="2015-07" db="EMBL/GenBank/DDBJ databases">
        <title>Comparative genomics of the Sigatoka disease complex on banana suggests a link between parallel evolutionary changes in Pseudocercospora fijiensis and Pseudocercospora eumusae and increased virulence on the banana host.</title>
        <authorList>
            <person name="Chang T.-C."/>
            <person name="Salvucci A."/>
            <person name="Crous P.W."/>
            <person name="Stergiopoulos I."/>
        </authorList>
    </citation>
    <scope>NUCLEOTIDE SEQUENCE [LARGE SCALE GENOMIC DNA]</scope>
    <source>
        <strain evidence="2 3">CBS 114824</strain>
    </source>
</reference>
<keyword evidence="3" id="KW-1185">Reference proteome</keyword>
<dbReference type="InterPro" id="IPR022190">
    <property type="entry name" value="DUF3716"/>
</dbReference>
<feature type="region of interest" description="Disordered" evidence="1">
    <location>
        <begin position="73"/>
        <end position="223"/>
    </location>
</feature>
<feature type="compositionally biased region" description="Basic residues" evidence="1">
    <location>
        <begin position="167"/>
        <end position="176"/>
    </location>
</feature>
<sequence>MPLFPWIDAAKEVKRLLRRSIDFGQLQDQIDGHRDRVTRLRRSVCPSPEKISRIVDVPQPTCSMSAFVAINRTQQKPHDLTATASSKQKELPERKPRTSEPKPHNKSEPTSATSITKEQSNASSSVESSHGKREETEQKEQAQNPEKSQSFGGQTEDSESDEDPVPRRRLRQRRGQCSRSSADEASASEETCAPPRRLRRPRRLPRSRQTTSPSPAPTCTPPVRLEDRNWAVLGIAGVQKLNNITRYLAIWGNTTHRLPTLQANANGVYSIEVDGRICEIEALGTPRVHGDTTELEVEVRWRSEWLYTWELSDARRELVEFNAQRASGPVTDPDRLATYHSPEREADTTKRGHIDFVPKLKFTPQPDKDYTASLMWRCIDRCEQGTNHDKLSDNFIRACLDELPRQRLVLRTEWRIDPSSADYIDVLECREEVLLRAFLNYVVGQARRIRCSYCAKRCGPLRRCVTRGTNYEGACASCGLAGRSRQCEYYFKGFWAIEDKMRAATGAQNADSRSEVNEDADVDMEEDLYSPSTLPAPGPQIQHANRSAFLTPPTSSPPQGLFAGAANAGASVQPIVDAVSGDNPSASLGNDATLHNTNGSEGVLSQPNSDASRVRSEEVRRTADPNKEKKAIKRKRSSSAIGPPRRVPPSRQHKVARTVEHGDGDCSHRPSAPRESPHSQPPSHCDAGSSAPQEAGSTAEQGHAPDPQAQLTHQTDHQRHATCSPRGPCIDPVLNPPLPKTDVEPPVVIYRDRDQLFSKSELTDAEVRYLLSVAPCQMIDAVIQWWHALQPEWTKHDCMAQYTKEWYLSRHWTRELNQIVRERCPPDPSRLGNPVMIDLTLGDD</sequence>
<evidence type="ECO:0000313" key="3">
    <source>
        <dbReference type="Proteomes" id="UP000070133"/>
    </source>
</evidence>
<accession>A0A139H297</accession>
<name>A0A139H297_9PEZI</name>
<comment type="caution">
    <text evidence="2">The sequence shown here is derived from an EMBL/GenBank/DDBJ whole genome shotgun (WGS) entry which is preliminary data.</text>
</comment>
<dbReference type="AlphaFoldDB" id="A0A139H297"/>
<feature type="compositionally biased region" description="Basic and acidic residues" evidence="1">
    <location>
        <begin position="612"/>
        <end position="629"/>
    </location>
</feature>
<dbReference type="Pfam" id="PF12511">
    <property type="entry name" value="DUF3716"/>
    <property type="match status" value="1"/>
</dbReference>
<feature type="compositionally biased region" description="Polar residues" evidence="1">
    <location>
        <begin position="108"/>
        <end position="119"/>
    </location>
</feature>
<feature type="compositionally biased region" description="Polar residues" evidence="1">
    <location>
        <begin position="141"/>
        <end position="155"/>
    </location>
</feature>
<protein>
    <submittedName>
        <fullName evidence="2">Uncharacterized protein</fullName>
    </submittedName>
</protein>